<dbReference type="RefSeq" id="WP_099323226.1">
    <property type="nucleotide sequence ID" value="NZ_AP023321.1"/>
</dbReference>
<feature type="site" description="Cleavage; by autolysis" evidence="6">
    <location>
        <begin position="187"/>
        <end position="188"/>
    </location>
</feature>
<dbReference type="InterPro" id="IPR042195">
    <property type="entry name" value="ArgJ_beta_C"/>
</dbReference>
<feature type="active site" description="Nucleophile" evidence="6">
    <location>
        <position position="188"/>
    </location>
</feature>
<dbReference type="SUPFAM" id="SSF56266">
    <property type="entry name" value="DmpA/ArgJ-like"/>
    <property type="match status" value="1"/>
</dbReference>
<dbReference type="GO" id="GO:0006526">
    <property type="term" value="P:L-arginine biosynthetic process"/>
    <property type="evidence" value="ECO:0007669"/>
    <property type="project" value="UniProtKB-UniRule"/>
</dbReference>
<feature type="chain" id="PRO_5031666573" description="Arginine biosynthesis bifunctional protein ArgJ alpha chain" evidence="6">
    <location>
        <begin position="1"/>
        <end position="187"/>
    </location>
</feature>
<evidence type="ECO:0000256" key="1">
    <source>
        <dbReference type="ARBA" id="ARBA00006774"/>
    </source>
</evidence>
<comment type="subcellular location">
    <subcellularLocation>
        <location evidence="6">Cytoplasm</location>
    </subcellularLocation>
</comment>
<comment type="subunit">
    <text evidence="2 6">Heterotetramer of two alpha and two beta chains.</text>
</comment>
<comment type="catalytic activity">
    <reaction evidence="6">
        <text>N(2)-acetyl-L-ornithine + L-glutamate = N-acetyl-L-glutamate + L-ornithine</text>
        <dbReference type="Rhea" id="RHEA:15349"/>
        <dbReference type="ChEBI" id="CHEBI:29985"/>
        <dbReference type="ChEBI" id="CHEBI:44337"/>
        <dbReference type="ChEBI" id="CHEBI:46911"/>
        <dbReference type="ChEBI" id="CHEBI:57805"/>
        <dbReference type="EC" id="2.3.1.35"/>
    </reaction>
</comment>
<proteinExistence type="inferred from homology"/>
<evidence type="ECO:0000313" key="8">
    <source>
        <dbReference type="Proteomes" id="UP000593890"/>
    </source>
</evidence>
<dbReference type="PANTHER" id="PTHR23100">
    <property type="entry name" value="ARGININE BIOSYNTHESIS BIFUNCTIONAL PROTEIN ARGJ"/>
    <property type="match status" value="1"/>
</dbReference>
<feature type="binding site" evidence="6">
    <location>
        <position position="177"/>
    </location>
    <ligand>
        <name>substrate</name>
    </ligand>
</feature>
<evidence type="ECO:0000256" key="3">
    <source>
        <dbReference type="ARBA" id="ARBA00022679"/>
    </source>
</evidence>
<accession>A0A7I8D2Z9</accession>
<protein>
    <recommendedName>
        <fullName evidence="6">Arginine biosynthesis bifunctional protein ArgJ</fullName>
    </recommendedName>
    <domain>
        <recommendedName>
            <fullName evidence="6">Glutamate N-acetyltransferase</fullName>
            <ecNumber evidence="6">2.3.1.35</ecNumber>
        </recommendedName>
        <alternativeName>
            <fullName evidence="6">Ornithine acetyltransferase</fullName>
            <shortName evidence="6">OATase</shortName>
        </alternativeName>
        <alternativeName>
            <fullName evidence="6">Ornithine transacetylase</fullName>
        </alternativeName>
    </domain>
    <domain>
        <recommendedName>
            <fullName evidence="6">Amino-acid acetyltransferase</fullName>
            <ecNumber evidence="6">2.3.1.1</ecNumber>
        </recommendedName>
        <alternativeName>
            <fullName evidence="6">N-acetylglutamate synthase</fullName>
            <shortName evidence="6">AGSase</shortName>
        </alternativeName>
    </domain>
    <component>
        <recommendedName>
            <fullName evidence="6">Arginine biosynthesis bifunctional protein ArgJ alpha chain</fullName>
        </recommendedName>
    </component>
    <component>
        <recommendedName>
            <fullName evidence="6">Arginine biosynthesis bifunctional protein ArgJ beta chain</fullName>
        </recommendedName>
    </component>
</protein>
<keyword evidence="4 6" id="KW-0068">Autocatalytic cleavage</keyword>
<dbReference type="GO" id="GO:0004042">
    <property type="term" value="F:L-glutamate N-acetyltransferase activity"/>
    <property type="evidence" value="ECO:0007669"/>
    <property type="project" value="UniProtKB-UniRule"/>
</dbReference>
<feature type="chain" id="PRO_5031666572" description="Arginine biosynthesis bifunctional protein ArgJ beta chain" evidence="6">
    <location>
        <begin position="188"/>
        <end position="399"/>
    </location>
</feature>
<dbReference type="PANTHER" id="PTHR23100:SF0">
    <property type="entry name" value="ARGININE BIOSYNTHESIS BIFUNCTIONAL PROTEIN ARGJ, MITOCHONDRIAL"/>
    <property type="match status" value="1"/>
</dbReference>
<dbReference type="AlphaFoldDB" id="A0A7I8D2Z9"/>
<dbReference type="InterPro" id="IPR016117">
    <property type="entry name" value="ArgJ-like_dom_sf"/>
</dbReference>
<feature type="binding site" evidence="6">
    <location>
        <position position="151"/>
    </location>
    <ligand>
        <name>substrate</name>
    </ligand>
</feature>
<evidence type="ECO:0000256" key="6">
    <source>
        <dbReference type="HAMAP-Rule" id="MF_01106"/>
    </source>
</evidence>
<keyword evidence="6" id="KW-0028">Amino-acid biosynthesis</keyword>
<comment type="pathway">
    <text evidence="6">Amino-acid biosynthesis; L-arginine biosynthesis; L-ornithine and N-acetyl-L-glutamate from L-glutamate and N(2)-acetyl-L-ornithine (cyclic): step 1/1.</text>
</comment>
<reference evidence="8" key="1">
    <citation type="submission" date="2020-07" db="EMBL/GenBank/DDBJ databases">
        <title>Complete genome sequencing of Clostridia bacterium strain 12CBH8.</title>
        <authorList>
            <person name="Sakamoto M."/>
            <person name="Murakami T."/>
            <person name="Mori H."/>
        </authorList>
    </citation>
    <scope>NUCLEOTIDE SEQUENCE [LARGE SCALE GENOMIC DNA]</scope>
    <source>
        <strain evidence="8">12CBH8</strain>
    </source>
</reference>
<name>A0A7I8D2Z9_9FIRM</name>
<feature type="site" description="Involved in the stabilization of negative charge on the oxyanion by the formation of the oxyanion hole" evidence="6">
    <location>
        <position position="114"/>
    </location>
</feature>
<comment type="function">
    <text evidence="6">Catalyzes two activities which are involved in the cyclic version of arginine biosynthesis: the synthesis of N-acetylglutamate from glutamate and acetyl-CoA as the acetyl donor, and of ornithine by transacetylation between N(2)-acetylornithine and glutamate.</text>
</comment>
<keyword evidence="6" id="KW-0963">Cytoplasm</keyword>
<dbReference type="HAMAP" id="MF_01106">
    <property type="entry name" value="ArgJ"/>
    <property type="match status" value="1"/>
</dbReference>
<evidence type="ECO:0000313" key="7">
    <source>
        <dbReference type="EMBL" id="BCI59849.1"/>
    </source>
</evidence>
<feature type="binding site" evidence="6">
    <location>
        <position position="188"/>
    </location>
    <ligand>
        <name>substrate</name>
    </ligand>
</feature>
<dbReference type="InterPro" id="IPR002813">
    <property type="entry name" value="Arg_biosynth_ArgJ"/>
</dbReference>
<evidence type="ECO:0000256" key="4">
    <source>
        <dbReference type="ARBA" id="ARBA00022813"/>
    </source>
</evidence>
<keyword evidence="3 6" id="KW-0808">Transferase</keyword>
<dbReference type="Proteomes" id="UP000593890">
    <property type="component" value="Chromosome"/>
</dbReference>
<dbReference type="EC" id="2.3.1.35" evidence="6"/>
<dbReference type="Gene3D" id="3.10.20.340">
    <property type="entry name" value="ArgJ beta chain, C-terminal domain"/>
    <property type="match status" value="1"/>
</dbReference>
<keyword evidence="6" id="KW-0511">Multifunctional enzyme</keyword>
<keyword evidence="8" id="KW-1185">Reference proteome</keyword>
<evidence type="ECO:0000256" key="2">
    <source>
        <dbReference type="ARBA" id="ARBA00011475"/>
    </source>
</evidence>
<dbReference type="EC" id="2.3.1.1" evidence="6"/>
<dbReference type="KEGG" id="sman:C12CBH8_04880"/>
<keyword evidence="6" id="KW-0055">Arginine biosynthesis</keyword>
<dbReference type="NCBIfam" id="TIGR00120">
    <property type="entry name" value="ArgJ"/>
    <property type="match status" value="1"/>
</dbReference>
<organism evidence="7 8">
    <name type="scientific">Solibaculum mannosilyticum</name>
    <dbReference type="NCBI Taxonomy" id="2780922"/>
    <lineage>
        <taxon>Bacteria</taxon>
        <taxon>Bacillati</taxon>
        <taxon>Bacillota</taxon>
        <taxon>Clostridia</taxon>
        <taxon>Eubacteriales</taxon>
        <taxon>Oscillospiraceae</taxon>
        <taxon>Solibaculum</taxon>
    </lineage>
</organism>
<dbReference type="Gene3D" id="3.60.70.12">
    <property type="entry name" value="L-amino peptidase D-ALA esterase/amidase"/>
    <property type="match status" value="1"/>
</dbReference>
<dbReference type="GO" id="GO:0005737">
    <property type="term" value="C:cytoplasm"/>
    <property type="evidence" value="ECO:0007669"/>
    <property type="project" value="UniProtKB-SubCell"/>
</dbReference>
<comment type="similarity">
    <text evidence="1 6">Belongs to the ArgJ family.</text>
</comment>
<keyword evidence="5 6" id="KW-0012">Acyltransferase</keyword>
<feature type="site" description="Involved in the stabilization of negative charge on the oxyanion by the formation of the oxyanion hole" evidence="6">
    <location>
        <position position="115"/>
    </location>
</feature>
<dbReference type="UniPathway" id="UPA00068">
    <property type="reaction ID" value="UER00106"/>
</dbReference>
<dbReference type="GO" id="GO:0004358">
    <property type="term" value="F:L-glutamate N-acetyltransferase activity, acting on acetyl-L-ornithine as donor"/>
    <property type="evidence" value="ECO:0007669"/>
    <property type="project" value="UniProtKB-UniRule"/>
</dbReference>
<sequence>MNCTKFITGGITCPKGFEAAGVSCGMKSQGKDLMLITAQKPCAVAAVYTKNAVKGAPLTVTAQNILHGRAQAVVCNSGIANCCVEGGVAAAKKICSLTAKALHIPPEDVIVASTGEMGVPLPMDRVEAGIGEAAGACSREGGHDAALAILTDDPTPKELAVEFLVGDVPCYIGGVAKGSGLLRPNMATMLCFLTSDVNIHPELLDRALKEAVEKSFHCMALGGIPSPNDMVTILSSGMAGNGKITDLGDGYQAFCQALSALCLELAKWMAKDSRPGGRLLTCQVHAARTETDALLAAKAVTSCSRVVEALSKGIPCWTDIVCAIGGSGANVDGGAMDVSLSSPASEETVHLCSGCTSLFFDVQKAHDLLKESEIILSVDCNDGFFDAVSYGCLDPVPEL</sequence>
<comment type="caution">
    <text evidence="6">Lacks conserved residue(s) required for the propagation of feature annotation.</text>
</comment>
<dbReference type="Pfam" id="PF01960">
    <property type="entry name" value="ArgJ"/>
    <property type="match status" value="1"/>
</dbReference>
<dbReference type="EMBL" id="AP023321">
    <property type="protein sequence ID" value="BCI59849.1"/>
    <property type="molecule type" value="Genomic_DNA"/>
</dbReference>
<dbReference type="GO" id="GO:0006592">
    <property type="term" value="P:ornithine biosynthetic process"/>
    <property type="evidence" value="ECO:0007669"/>
    <property type="project" value="TreeGrafter"/>
</dbReference>
<gene>
    <name evidence="7" type="primary">argJ_1</name>
    <name evidence="6" type="synonym">argJ</name>
    <name evidence="7" type="ORF">C12CBH8_04880</name>
</gene>
<comment type="catalytic activity">
    <reaction evidence="6">
        <text>L-glutamate + acetyl-CoA = N-acetyl-L-glutamate + CoA + H(+)</text>
        <dbReference type="Rhea" id="RHEA:24292"/>
        <dbReference type="ChEBI" id="CHEBI:15378"/>
        <dbReference type="ChEBI" id="CHEBI:29985"/>
        <dbReference type="ChEBI" id="CHEBI:44337"/>
        <dbReference type="ChEBI" id="CHEBI:57287"/>
        <dbReference type="ChEBI" id="CHEBI:57288"/>
        <dbReference type="EC" id="2.3.1.1"/>
    </reaction>
</comment>
<evidence type="ECO:0000256" key="5">
    <source>
        <dbReference type="ARBA" id="ARBA00023315"/>
    </source>
</evidence>
<comment type="pathway">
    <text evidence="6">Amino-acid biosynthesis; L-arginine biosynthesis; N(2)-acetyl-L-ornithine from L-glutamate: step 1/4.</text>
</comment>